<dbReference type="AlphaFoldDB" id="A0A3E1EVH3"/>
<dbReference type="GO" id="GO:0004592">
    <property type="term" value="F:pantoate-beta-alanine ligase activity"/>
    <property type="evidence" value="ECO:0007669"/>
    <property type="project" value="UniProtKB-UniRule"/>
</dbReference>
<dbReference type="SUPFAM" id="SSF52374">
    <property type="entry name" value="Nucleotidylyl transferase"/>
    <property type="match status" value="1"/>
</dbReference>
<dbReference type="InterPro" id="IPR014729">
    <property type="entry name" value="Rossmann-like_a/b/a_fold"/>
</dbReference>
<feature type="binding site" evidence="8">
    <location>
        <begin position="185"/>
        <end position="188"/>
    </location>
    <ligand>
        <name>ATP</name>
        <dbReference type="ChEBI" id="CHEBI:30616"/>
    </ligand>
</feature>
<dbReference type="EC" id="6.3.2.1" evidence="8"/>
<dbReference type="GO" id="GO:0005524">
    <property type="term" value="F:ATP binding"/>
    <property type="evidence" value="ECO:0007669"/>
    <property type="project" value="UniProtKB-KW"/>
</dbReference>
<feature type="binding site" evidence="8">
    <location>
        <position position="154"/>
    </location>
    <ligand>
        <name>(R)-pantoate</name>
        <dbReference type="ChEBI" id="CHEBI:15980"/>
    </ligand>
</feature>
<evidence type="ECO:0000256" key="6">
    <source>
        <dbReference type="ARBA" id="ARBA00022840"/>
    </source>
</evidence>
<evidence type="ECO:0000256" key="8">
    <source>
        <dbReference type="HAMAP-Rule" id="MF_00158"/>
    </source>
</evidence>
<evidence type="ECO:0000256" key="1">
    <source>
        <dbReference type="ARBA" id="ARBA00004990"/>
    </source>
</evidence>
<evidence type="ECO:0000256" key="4">
    <source>
        <dbReference type="ARBA" id="ARBA00022655"/>
    </source>
</evidence>
<dbReference type="NCBIfam" id="TIGR00125">
    <property type="entry name" value="cyt_tran_rel"/>
    <property type="match status" value="1"/>
</dbReference>
<comment type="caution">
    <text evidence="8">Lacks conserved residue(s) required for the propagation of feature annotation.</text>
</comment>
<feature type="active site" description="Proton donor" evidence="8">
    <location>
        <position position="37"/>
    </location>
</feature>
<dbReference type="CDD" id="cd00560">
    <property type="entry name" value="PanC"/>
    <property type="match status" value="1"/>
</dbReference>
<dbReference type="OrthoDB" id="9773087at2"/>
<name>A0A3E1EVH3_9FLAO</name>
<protein>
    <recommendedName>
        <fullName evidence="8">Pantothenate synthetase</fullName>
        <shortName evidence="8">PS</shortName>
        <ecNumber evidence="8">6.3.2.1</ecNumber>
    </recommendedName>
    <alternativeName>
        <fullName evidence="8">Pantoate--beta-alanine ligase</fullName>
    </alternativeName>
    <alternativeName>
        <fullName evidence="8">Pantoate-activating enzyme</fullName>
    </alternativeName>
</protein>
<dbReference type="InterPro" id="IPR003721">
    <property type="entry name" value="Pantoate_ligase"/>
</dbReference>
<comment type="subunit">
    <text evidence="8">Homodimer.</text>
</comment>
<dbReference type="GO" id="GO:0015940">
    <property type="term" value="P:pantothenate biosynthetic process"/>
    <property type="evidence" value="ECO:0007669"/>
    <property type="project" value="UniProtKB-UniRule"/>
</dbReference>
<dbReference type="HAMAP" id="MF_00158">
    <property type="entry name" value="PanC"/>
    <property type="match status" value="1"/>
</dbReference>
<dbReference type="FunFam" id="3.40.50.620:FF:000013">
    <property type="entry name" value="Pantothenate synthetase"/>
    <property type="match status" value="1"/>
</dbReference>
<comment type="miscellaneous">
    <text evidence="8">The reaction proceeds by a bi uni uni bi ping pong mechanism.</text>
</comment>
<keyword evidence="5 8" id="KW-0547">Nucleotide-binding</keyword>
<dbReference type="Pfam" id="PF02569">
    <property type="entry name" value="Pantoate_ligase"/>
    <property type="match status" value="1"/>
</dbReference>
<dbReference type="PANTHER" id="PTHR21299:SF1">
    <property type="entry name" value="PANTOATE--BETA-ALANINE LIGASE"/>
    <property type="match status" value="1"/>
</dbReference>
<dbReference type="Proteomes" id="UP000257127">
    <property type="component" value="Unassembled WGS sequence"/>
</dbReference>
<dbReference type="PANTHER" id="PTHR21299">
    <property type="entry name" value="CYTIDYLATE KINASE/PANTOATE-BETA-ALANINE LIGASE"/>
    <property type="match status" value="1"/>
</dbReference>
<accession>A0A3E1EVH3</accession>
<evidence type="ECO:0000256" key="5">
    <source>
        <dbReference type="ARBA" id="ARBA00022741"/>
    </source>
</evidence>
<dbReference type="GO" id="GO:0005829">
    <property type="term" value="C:cytosol"/>
    <property type="evidence" value="ECO:0007669"/>
    <property type="project" value="TreeGrafter"/>
</dbReference>
<dbReference type="InterPro" id="IPR004821">
    <property type="entry name" value="Cyt_trans-like"/>
</dbReference>
<comment type="similarity">
    <text evidence="2 8">Belongs to the pantothenate synthetase family.</text>
</comment>
<feature type="binding site" evidence="8">
    <location>
        <begin position="30"/>
        <end position="37"/>
    </location>
    <ligand>
        <name>ATP</name>
        <dbReference type="ChEBI" id="CHEBI:30616"/>
    </ligand>
</feature>
<keyword evidence="10" id="KW-1185">Reference proteome</keyword>
<dbReference type="RefSeq" id="WP_116881625.1">
    <property type="nucleotide sequence ID" value="NZ_QURB01000008.1"/>
</dbReference>
<evidence type="ECO:0000256" key="2">
    <source>
        <dbReference type="ARBA" id="ARBA00009256"/>
    </source>
</evidence>
<gene>
    <name evidence="8" type="primary">panC</name>
    <name evidence="9" type="ORF">DXU93_12435</name>
</gene>
<comment type="catalytic activity">
    <reaction evidence="7 8">
        <text>(R)-pantoate + beta-alanine + ATP = (R)-pantothenate + AMP + diphosphate + H(+)</text>
        <dbReference type="Rhea" id="RHEA:10912"/>
        <dbReference type="ChEBI" id="CHEBI:15378"/>
        <dbReference type="ChEBI" id="CHEBI:15980"/>
        <dbReference type="ChEBI" id="CHEBI:29032"/>
        <dbReference type="ChEBI" id="CHEBI:30616"/>
        <dbReference type="ChEBI" id="CHEBI:33019"/>
        <dbReference type="ChEBI" id="CHEBI:57966"/>
        <dbReference type="ChEBI" id="CHEBI:456215"/>
        <dbReference type="EC" id="6.3.2.1"/>
    </reaction>
</comment>
<comment type="caution">
    <text evidence="9">The sequence shown here is derived from an EMBL/GenBank/DDBJ whole genome shotgun (WGS) entry which is preliminary data.</text>
</comment>
<feature type="binding site" evidence="8">
    <location>
        <position position="61"/>
    </location>
    <ligand>
        <name>beta-alanine</name>
        <dbReference type="ChEBI" id="CHEBI:57966"/>
    </ligand>
</feature>
<keyword evidence="8" id="KW-0963">Cytoplasm</keyword>
<evidence type="ECO:0000313" key="9">
    <source>
        <dbReference type="EMBL" id="RFC53566.1"/>
    </source>
</evidence>
<sequence length="285" mass="32697">MIQLHSIDDLDAQLHQLRETGHKIGFVPTMGALHNGHISLIHKAKSECEVVIVSIFVNPTQFNNPTDLENYPRTERQDIQLLEENDCDFVFLPTVEEMYPPNYVPKKIDLSLLENTMEGKHRPGHFDGVVNIVSRFFDLIKPHKAYFGRKDFQQVAVIKAMVKQLKFAVEIEVVETKRRPNGLAMSSRNMRLNEEELEQALIIAQVLNKGKTWSESYAPSTTLSKMKQYFEESKLELEYLQIVHPETLNDLNQYWVPGATACIAAFCGNVRLIDNMELVPNNENE</sequence>
<dbReference type="Gene3D" id="3.30.1300.10">
    <property type="entry name" value="Pantoate-beta-alanine ligase, C-terminal domain"/>
    <property type="match status" value="1"/>
</dbReference>
<proteinExistence type="inferred from homology"/>
<dbReference type="InterPro" id="IPR042176">
    <property type="entry name" value="Pantoate_ligase_C"/>
</dbReference>
<reference evidence="9 10" key="1">
    <citation type="submission" date="2018-08" db="EMBL/GenBank/DDBJ databases">
        <title>The draft genome squence of Brumimicrobium sp. N62.</title>
        <authorList>
            <person name="Du Z.-J."/>
            <person name="Luo H.-R."/>
        </authorList>
    </citation>
    <scope>NUCLEOTIDE SEQUENCE [LARGE SCALE GENOMIC DNA]</scope>
    <source>
        <strain evidence="9 10">N62</strain>
    </source>
</reference>
<evidence type="ECO:0000313" key="10">
    <source>
        <dbReference type="Proteomes" id="UP000257127"/>
    </source>
</evidence>
<keyword evidence="3 8" id="KW-0436">Ligase</keyword>
<dbReference type="UniPathway" id="UPA00028">
    <property type="reaction ID" value="UER00005"/>
</dbReference>
<dbReference type="EMBL" id="QURB01000008">
    <property type="protein sequence ID" value="RFC53566.1"/>
    <property type="molecule type" value="Genomic_DNA"/>
</dbReference>
<comment type="subcellular location">
    <subcellularLocation>
        <location evidence="8">Cytoplasm</location>
    </subcellularLocation>
</comment>
<comment type="function">
    <text evidence="8">Catalyzes the condensation of pantoate with beta-alanine in an ATP-dependent reaction via a pantoyl-adenylate intermediate.</text>
</comment>
<comment type="pathway">
    <text evidence="1 8">Cofactor biosynthesis; (R)-pantothenate biosynthesis; (R)-pantothenate from (R)-pantoate and beta-alanine: step 1/1.</text>
</comment>
<dbReference type="Gene3D" id="3.40.50.620">
    <property type="entry name" value="HUPs"/>
    <property type="match status" value="1"/>
</dbReference>
<feature type="binding site" evidence="8">
    <location>
        <begin position="148"/>
        <end position="151"/>
    </location>
    <ligand>
        <name>ATP</name>
        <dbReference type="ChEBI" id="CHEBI:30616"/>
    </ligand>
</feature>
<dbReference type="NCBIfam" id="TIGR00018">
    <property type="entry name" value="panC"/>
    <property type="match status" value="1"/>
</dbReference>
<evidence type="ECO:0000256" key="7">
    <source>
        <dbReference type="ARBA" id="ARBA00048258"/>
    </source>
</evidence>
<keyword evidence="4 8" id="KW-0566">Pantothenate biosynthesis</keyword>
<keyword evidence="6 8" id="KW-0067">ATP-binding</keyword>
<organism evidence="9 10">
    <name type="scientific">Brumimicrobium aurantiacum</name>
    <dbReference type="NCBI Taxonomy" id="1737063"/>
    <lineage>
        <taxon>Bacteria</taxon>
        <taxon>Pseudomonadati</taxon>
        <taxon>Bacteroidota</taxon>
        <taxon>Flavobacteriia</taxon>
        <taxon>Flavobacteriales</taxon>
        <taxon>Crocinitomicaceae</taxon>
        <taxon>Brumimicrobium</taxon>
    </lineage>
</organism>
<evidence type="ECO:0000256" key="3">
    <source>
        <dbReference type="ARBA" id="ARBA00022598"/>
    </source>
</evidence>
<feature type="binding site" evidence="8">
    <location>
        <position position="61"/>
    </location>
    <ligand>
        <name>(R)-pantoate</name>
        <dbReference type="ChEBI" id="CHEBI:15980"/>
    </ligand>
</feature>